<evidence type="ECO:0000313" key="3">
    <source>
        <dbReference type="Proteomes" id="UP000001556"/>
    </source>
</evidence>
<dbReference type="HOGENOM" id="CLU_105396_3_0_9"/>
<feature type="compositionally biased region" description="Polar residues" evidence="1">
    <location>
        <begin position="43"/>
        <end position="57"/>
    </location>
</feature>
<reference evidence="2 3" key="1">
    <citation type="submission" date="2007-03" db="EMBL/GenBank/DDBJ databases">
        <title>Complete sequence of Desulfotomaculum reducens MI-1.</title>
        <authorList>
            <consortium name="US DOE Joint Genome Institute"/>
            <person name="Copeland A."/>
            <person name="Lucas S."/>
            <person name="Lapidus A."/>
            <person name="Barry K."/>
            <person name="Detter J.C."/>
            <person name="Glavina del Rio T."/>
            <person name="Hammon N."/>
            <person name="Israni S."/>
            <person name="Dalin E."/>
            <person name="Tice H."/>
            <person name="Pitluck S."/>
            <person name="Sims D."/>
            <person name="Brettin T."/>
            <person name="Bruce D."/>
            <person name="Han C."/>
            <person name="Tapia R."/>
            <person name="Schmutz J."/>
            <person name="Larimer F."/>
            <person name="Land M."/>
            <person name="Hauser L."/>
            <person name="Kyrpides N."/>
            <person name="Kim E."/>
            <person name="Tebo B.M."/>
            <person name="Richardson P."/>
        </authorList>
    </citation>
    <scope>NUCLEOTIDE SEQUENCE [LARGE SCALE GENOMIC DNA]</scope>
    <source>
        <strain evidence="2 3">MI-1</strain>
    </source>
</reference>
<sequence length="204" mass="22763">MSKRFWFLGLLTLVGITLLVVGSQGGIGNFKETTNLTNAPHVQASTQDKNNSPNAKENSIVKPDSNPSGNAVEVKKGEIDQNEDVLKDTSGFFVEYRLERERSRGHQIEIAREIINNTNSDPDIRKKAQEQLYVISNRLQKELEVESLIRAKGYQDSVVFLEGKTVTVVIQAKDLNQEDAVKITDLVSRSTQVEAQNIVIIPKN</sequence>
<dbReference type="eggNOG" id="ENOG5032YS3">
    <property type="taxonomic scope" value="Bacteria"/>
</dbReference>
<evidence type="ECO:0008006" key="4">
    <source>
        <dbReference type="Google" id="ProtNLM"/>
    </source>
</evidence>
<protein>
    <recommendedName>
        <fullName evidence="4">SpoIIIAH-like family protein</fullName>
    </recommendedName>
</protein>
<feature type="region of interest" description="Disordered" evidence="1">
    <location>
        <begin position="43"/>
        <end position="72"/>
    </location>
</feature>
<dbReference type="Pfam" id="PF12685">
    <property type="entry name" value="SpoIIIAH"/>
    <property type="match status" value="1"/>
</dbReference>
<dbReference type="AlphaFoldDB" id="A4J3E5"/>
<dbReference type="STRING" id="349161.Dred_1063"/>
<evidence type="ECO:0000313" key="2">
    <source>
        <dbReference type="EMBL" id="ABO49598.1"/>
    </source>
</evidence>
<accession>A4J3E5</accession>
<evidence type="ECO:0000256" key="1">
    <source>
        <dbReference type="SAM" id="MobiDB-lite"/>
    </source>
</evidence>
<dbReference type="Proteomes" id="UP000001556">
    <property type="component" value="Chromosome"/>
</dbReference>
<dbReference type="InterPro" id="IPR024232">
    <property type="entry name" value="SpoIIIAH"/>
</dbReference>
<dbReference type="EMBL" id="CP000612">
    <property type="protein sequence ID" value="ABO49598.1"/>
    <property type="molecule type" value="Genomic_DNA"/>
</dbReference>
<dbReference type="Gene3D" id="1.10.287.4300">
    <property type="entry name" value="Stage III sporulation protein AH-like"/>
    <property type="match status" value="1"/>
</dbReference>
<dbReference type="RefSeq" id="WP_011877424.1">
    <property type="nucleotide sequence ID" value="NC_009253.1"/>
</dbReference>
<keyword evidence="3" id="KW-1185">Reference proteome</keyword>
<dbReference type="InterPro" id="IPR038503">
    <property type="entry name" value="SpoIIIAH_sf"/>
</dbReference>
<proteinExistence type="predicted"/>
<dbReference type="KEGG" id="drm:Dred_1063"/>
<dbReference type="OrthoDB" id="1680784at2"/>
<gene>
    <name evidence="2" type="ordered locus">Dred_1063</name>
</gene>
<name>A4J3E5_DESRM</name>
<organism evidence="2 3">
    <name type="scientific">Desulforamulus reducens (strain ATCC BAA-1160 / DSM 100696 / MI-1)</name>
    <name type="common">Desulfotomaculum reducens</name>
    <dbReference type="NCBI Taxonomy" id="349161"/>
    <lineage>
        <taxon>Bacteria</taxon>
        <taxon>Bacillati</taxon>
        <taxon>Bacillota</taxon>
        <taxon>Clostridia</taxon>
        <taxon>Eubacteriales</taxon>
        <taxon>Peptococcaceae</taxon>
        <taxon>Desulforamulus</taxon>
    </lineage>
</organism>